<proteinExistence type="predicted"/>
<sequence>MYFDFKSILPKVIDNSYQGVKLSQYFFYCLTAMTLWRSQHHLLAADGGAQSIATIPLDSFSSGAASTIVGIFALWGLSQLLLAFIYLLVAARYKSLIPLMFVIAIAEYAGRFVVGSWKPVVTLGDAPGGLINLPLVLVCLVALLGSIYRRDSR</sequence>
<evidence type="ECO:0000256" key="1">
    <source>
        <dbReference type="SAM" id="Phobius"/>
    </source>
</evidence>
<evidence type="ECO:0000313" key="2">
    <source>
        <dbReference type="EMBL" id="XCD17718.1"/>
    </source>
</evidence>
<dbReference type="AlphaFoldDB" id="A0AAU8BN95"/>
<keyword evidence="1" id="KW-1133">Transmembrane helix</keyword>
<feature type="transmembrane region" description="Helical" evidence="1">
    <location>
        <begin position="129"/>
        <end position="148"/>
    </location>
</feature>
<dbReference type="EMBL" id="CP115921">
    <property type="protein sequence ID" value="XCD17718.1"/>
    <property type="molecule type" value="Genomic_DNA"/>
</dbReference>
<feature type="transmembrane region" description="Helical" evidence="1">
    <location>
        <begin position="96"/>
        <end position="117"/>
    </location>
</feature>
<reference evidence="2" key="1">
    <citation type="submission" date="2023-01" db="EMBL/GenBank/DDBJ databases">
        <title>Vibrio sp. CB1-14 genome sequencing.</title>
        <authorList>
            <person name="Otstavnykh N."/>
            <person name="Isaeva M."/>
            <person name="Meleshko D."/>
        </authorList>
    </citation>
    <scope>NUCLEOTIDE SEQUENCE</scope>
    <source>
        <strain evidence="2">CB1-14</strain>
    </source>
</reference>
<gene>
    <name evidence="2" type="ORF">PG915_20710</name>
</gene>
<keyword evidence="1" id="KW-0812">Transmembrane</keyword>
<name>A0AAU8BN95_9VIBR</name>
<protein>
    <submittedName>
        <fullName evidence="2">Uncharacterized protein</fullName>
    </submittedName>
</protein>
<dbReference type="RefSeq" id="WP_353498897.1">
    <property type="nucleotide sequence ID" value="NZ_CP115921.1"/>
</dbReference>
<feature type="transmembrane region" description="Helical" evidence="1">
    <location>
        <begin position="64"/>
        <end position="89"/>
    </location>
</feature>
<organism evidence="2">
    <name type="scientific">Vibrio chaetopteri</name>
    <dbReference type="NCBI Taxonomy" id="3016528"/>
    <lineage>
        <taxon>Bacteria</taxon>
        <taxon>Pseudomonadati</taxon>
        <taxon>Pseudomonadota</taxon>
        <taxon>Gammaproteobacteria</taxon>
        <taxon>Vibrionales</taxon>
        <taxon>Vibrionaceae</taxon>
        <taxon>Vibrio</taxon>
    </lineage>
</organism>
<dbReference type="KEGG" id="vck:PG915_20710"/>
<keyword evidence="1" id="KW-0472">Membrane</keyword>
<accession>A0AAU8BN95</accession>